<dbReference type="PANTHER" id="PTHR32308:SF0">
    <property type="entry name" value="HPCH_HPAI ALDOLASE_CITRATE LYASE DOMAIN-CONTAINING PROTEIN"/>
    <property type="match status" value="1"/>
</dbReference>
<dbReference type="InterPro" id="IPR005000">
    <property type="entry name" value="Aldolase/citrate-lyase_domain"/>
</dbReference>
<keyword evidence="3" id="KW-0460">Magnesium</keyword>
<dbReference type="Pfam" id="PF03328">
    <property type="entry name" value="HpcH_HpaI"/>
    <property type="match status" value="1"/>
</dbReference>
<dbReference type="InterPro" id="IPR040442">
    <property type="entry name" value="Pyrv_kinase-like_dom_sf"/>
</dbReference>
<accession>A0ABS6GLP6</accession>
<feature type="domain" description="HpcH/HpaI aldolase/citrate lyase" evidence="4">
    <location>
        <begin position="4"/>
        <end position="224"/>
    </location>
</feature>
<proteinExistence type="predicted"/>
<dbReference type="Proteomes" id="UP000812672">
    <property type="component" value="Unassembled WGS sequence"/>
</dbReference>
<dbReference type="PIRSF" id="PIRSF015582">
    <property type="entry name" value="Cit_lyase_B"/>
    <property type="match status" value="1"/>
</dbReference>
<dbReference type="EMBL" id="JAHLZF010000003">
    <property type="protein sequence ID" value="MBU6080001.1"/>
    <property type="molecule type" value="Genomic_DNA"/>
</dbReference>
<name>A0ABS6GLP6_9BACI</name>
<evidence type="ECO:0000313" key="5">
    <source>
        <dbReference type="EMBL" id="MBU6080001.1"/>
    </source>
</evidence>
<evidence type="ECO:0000256" key="1">
    <source>
        <dbReference type="ARBA" id="ARBA00001946"/>
    </source>
</evidence>
<evidence type="ECO:0000313" key="6">
    <source>
        <dbReference type="Proteomes" id="UP000812672"/>
    </source>
</evidence>
<dbReference type="InterPro" id="IPR011206">
    <property type="entry name" value="Citrate_lyase_beta/mcl1/mcl2"/>
</dbReference>
<comment type="caution">
    <text evidence="5">The sequence shown here is derived from an EMBL/GenBank/DDBJ whole genome shotgun (WGS) entry which is preliminary data.</text>
</comment>
<reference evidence="5 6" key="1">
    <citation type="journal article" date="2011" name="Int. J. Syst. Evol. Microbiol.">
        <title>Allobacillus halotolerans gen. nov., sp. nov. isolated from shrimp paste.</title>
        <authorList>
            <person name="Sheu S.Y."/>
            <person name="Arun A.B."/>
            <person name="Jiang S.R."/>
            <person name="Young C.C."/>
            <person name="Chen W.M."/>
        </authorList>
    </citation>
    <scope>NUCLEOTIDE SEQUENCE [LARGE SCALE GENOMIC DNA]</scope>
    <source>
        <strain evidence="5 6">LMG 24826</strain>
    </source>
</reference>
<comment type="cofactor">
    <cofactor evidence="1">
        <name>Mg(2+)</name>
        <dbReference type="ChEBI" id="CHEBI:18420"/>
    </cofactor>
</comment>
<keyword evidence="6" id="KW-1185">Reference proteome</keyword>
<dbReference type="PANTHER" id="PTHR32308">
    <property type="entry name" value="LYASE BETA SUBUNIT, PUTATIVE (AFU_ORTHOLOGUE AFUA_4G13030)-RELATED"/>
    <property type="match status" value="1"/>
</dbReference>
<organism evidence="5 6">
    <name type="scientific">Allobacillus halotolerans</name>
    <dbReference type="NCBI Taxonomy" id="570278"/>
    <lineage>
        <taxon>Bacteria</taxon>
        <taxon>Bacillati</taxon>
        <taxon>Bacillota</taxon>
        <taxon>Bacilli</taxon>
        <taxon>Bacillales</taxon>
        <taxon>Bacillaceae</taxon>
        <taxon>Allobacillus</taxon>
    </lineage>
</organism>
<keyword evidence="2" id="KW-0479">Metal-binding</keyword>
<gene>
    <name evidence="5" type="ORF">KQ486_03120</name>
</gene>
<dbReference type="SUPFAM" id="SSF51621">
    <property type="entry name" value="Phosphoenolpyruvate/pyruvate domain"/>
    <property type="match status" value="1"/>
</dbReference>
<sequence>MLNRSLLFVPADKEKMLRKINELQADLIIIDLEDAVRVDEKHIGRDLIRKYIGDWEKPVFIRVNSIETSEFQVDMQLILEISNAVSLQGVMLPKSSSRRNIEELAEHLETIENQGSRQSKLSIIPLIESALGVHNSIEIASSHQRVMMLAFGGVDFTTDIGAQITDGEMELLYARSKMVIASRCANIKQPIDTVYTNFKDNDGFIENCIYVKALGFAGKLLIHPSQIKGANAVFSPSKEEFEFAQQLVSQALKEKGAFQLDGKMIDKPIIEKAERILNEYELIKSKN</sequence>
<evidence type="ECO:0000256" key="2">
    <source>
        <dbReference type="ARBA" id="ARBA00022723"/>
    </source>
</evidence>
<evidence type="ECO:0000256" key="3">
    <source>
        <dbReference type="ARBA" id="ARBA00022842"/>
    </source>
</evidence>
<evidence type="ECO:0000259" key="4">
    <source>
        <dbReference type="Pfam" id="PF03328"/>
    </source>
</evidence>
<protein>
    <submittedName>
        <fullName evidence="5">CoA ester lyase</fullName>
    </submittedName>
</protein>
<dbReference type="Gene3D" id="3.20.20.60">
    <property type="entry name" value="Phosphoenolpyruvate-binding domains"/>
    <property type="match status" value="1"/>
</dbReference>
<keyword evidence="5" id="KW-0456">Lyase</keyword>
<dbReference type="RefSeq" id="WP_144162849.1">
    <property type="nucleotide sequence ID" value="NZ_CAUPKR010000002.1"/>
</dbReference>
<dbReference type="InterPro" id="IPR015813">
    <property type="entry name" value="Pyrv/PenolPyrv_kinase-like_dom"/>
</dbReference>
<dbReference type="GO" id="GO:0016829">
    <property type="term" value="F:lyase activity"/>
    <property type="evidence" value="ECO:0007669"/>
    <property type="project" value="UniProtKB-KW"/>
</dbReference>